<organism evidence="8 9">
    <name type="scientific">Gracilibacillus salitolerans</name>
    <dbReference type="NCBI Taxonomy" id="2663022"/>
    <lineage>
        <taxon>Bacteria</taxon>
        <taxon>Bacillati</taxon>
        <taxon>Bacillota</taxon>
        <taxon>Bacilli</taxon>
        <taxon>Bacillales</taxon>
        <taxon>Bacillaceae</taxon>
        <taxon>Gracilibacillus</taxon>
    </lineage>
</organism>
<dbReference type="InterPro" id="IPR029039">
    <property type="entry name" value="Flavoprotein-like_sf"/>
</dbReference>
<dbReference type="Gene3D" id="3.40.50.360">
    <property type="match status" value="1"/>
</dbReference>
<evidence type="ECO:0000259" key="7">
    <source>
        <dbReference type="Pfam" id="PF02525"/>
    </source>
</evidence>
<dbReference type="InterPro" id="IPR023048">
    <property type="entry name" value="NADH:quinone_OxRdtase_FMN_depd"/>
</dbReference>
<keyword evidence="3 6" id="KW-0560">Oxidoreductase</keyword>
<comment type="function">
    <text evidence="6">Also exhibits azoreductase activity. Catalyzes the reductive cleavage of the azo bond in aromatic azo compounds to the corresponding amines.</text>
</comment>
<comment type="function">
    <text evidence="6">Quinone reductase that provides resistance to thiol-specific stress caused by electrophilic quinones.</text>
</comment>
<evidence type="ECO:0000256" key="3">
    <source>
        <dbReference type="ARBA" id="ARBA00023002"/>
    </source>
</evidence>
<comment type="subunit">
    <text evidence="6">Homodimer.</text>
</comment>
<name>A0A5Q2TFE1_9BACI</name>
<keyword evidence="4 6" id="KW-0520">NAD</keyword>
<dbReference type="AlphaFoldDB" id="A0A5Q2TFE1"/>
<feature type="domain" description="Flavodoxin-like fold" evidence="7">
    <location>
        <begin position="1"/>
        <end position="199"/>
    </location>
</feature>
<evidence type="ECO:0000256" key="5">
    <source>
        <dbReference type="ARBA" id="ARBA00048542"/>
    </source>
</evidence>
<comment type="catalytic activity">
    <reaction evidence="5">
        <text>N,N-dimethyl-1,4-phenylenediamine + anthranilate + 2 NAD(+) = 2-(4-dimethylaminophenyl)diazenylbenzoate + 2 NADH + 2 H(+)</text>
        <dbReference type="Rhea" id="RHEA:55872"/>
        <dbReference type="ChEBI" id="CHEBI:15378"/>
        <dbReference type="ChEBI" id="CHEBI:15783"/>
        <dbReference type="ChEBI" id="CHEBI:16567"/>
        <dbReference type="ChEBI" id="CHEBI:57540"/>
        <dbReference type="ChEBI" id="CHEBI:57945"/>
        <dbReference type="ChEBI" id="CHEBI:71579"/>
        <dbReference type="EC" id="1.7.1.17"/>
    </reaction>
    <physiologicalReaction direction="right-to-left" evidence="5">
        <dbReference type="Rhea" id="RHEA:55874"/>
    </physiologicalReaction>
</comment>
<dbReference type="InterPro" id="IPR050104">
    <property type="entry name" value="FMN-dep_NADH:Q_OxRdtase_AzoR1"/>
</dbReference>
<dbReference type="RefSeq" id="WP_153790016.1">
    <property type="nucleotide sequence ID" value="NZ_CP045915.1"/>
</dbReference>
<dbReference type="Pfam" id="PF02525">
    <property type="entry name" value="Flavodoxin_2"/>
    <property type="match status" value="1"/>
</dbReference>
<keyword evidence="2 6" id="KW-0288">FMN</keyword>
<dbReference type="GO" id="GO:0016652">
    <property type="term" value="F:oxidoreductase activity, acting on NAD(P)H as acceptor"/>
    <property type="evidence" value="ECO:0007669"/>
    <property type="project" value="UniProtKB-UniRule"/>
</dbReference>
<dbReference type="GO" id="GO:0009055">
    <property type="term" value="F:electron transfer activity"/>
    <property type="evidence" value="ECO:0007669"/>
    <property type="project" value="UniProtKB-UniRule"/>
</dbReference>
<evidence type="ECO:0000313" key="9">
    <source>
        <dbReference type="Proteomes" id="UP000339690"/>
    </source>
</evidence>
<dbReference type="PANTHER" id="PTHR43741:SF4">
    <property type="entry name" value="FMN-DEPENDENT NADH:QUINONE OXIDOREDUCTASE"/>
    <property type="match status" value="1"/>
</dbReference>
<dbReference type="EC" id="1.7.1.17" evidence="6"/>
<dbReference type="InterPro" id="IPR003680">
    <property type="entry name" value="Flavodoxin_fold"/>
</dbReference>
<comment type="catalytic activity">
    <reaction evidence="6">
        <text>2 a quinone + NADH + H(+) = 2 a 1,4-benzosemiquinone + NAD(+)</text>
        <dbReference type="Rhea" id="RHEA:65952"/>
        <dbReference type="ChEBI" id="CHEBI:15378"/>
        <dbReference type="ChEBI" id="CHEBI:57540"/>
        <dbReference type="ChEBI" id="CHEBI:57945"/>
        <dbReference type="ChEBI" id="CHEBI:132124"/>
        <dbReference type="ChEBI" id="CHEBI:134225"/>
    </reaction>
</comment>
<dbReference type="EC" id="1.6.5.-" evidence="6"/>
<comment type="caution">
    <text evidence="6">Lacks conserved residue(s) required for the propagation of feature annotation.</text>
</comment>
<dbReference type="KEGG" id="grc:GI584_01690"/>
<dbReference type="GO" id="GO:0016655">
    <property type="term" value="F:oxidoreductase activity, acting on NAD(P)H, quinone or similar compound as acceptor"/>
    <property type="evidence" value="ECO:0007669"/>
    <property type="project" value="InterPro"/>
</dbReference>
<protein>
    <recommendedName>
        <fullName evidence="6">FMN dependent NADH:quinone oxidoreductase</fullName>
        <ecNumber evidence="6">1.6.5.-</ecNumber>
    </recommendedName>
    <alternativeName>
        <fullName evidence="6">Azo-dye reductase</fullName>
    </alternativeName>
    <alternativeName>
        <fullName evidence="6">FMN-dependent NADH-azo compound oxidoreductase</fullName>
    </alternativeName>
    <alternativeName>
        <fullName evidence="6">FMN-dependent NADH-azoreductase</fullName>
        <ecNumber evidence="6">1.7.1.17</ecNumber>
    </alternativeName>
</protein>
<proteinExistence type="inferred from homology"/>
<dbReference type="NCBIfam" id="NF010075">
    <property type="entry name" value="PRK13556.1"/>
    <property type="match status" value="1"/>
</dbReference>
<evidence type="ECO:0000256" key="2">
    <source>
        <dbReference type="ARBA" id="ARBA00022643"/>
    </source>
</evidence>
<evidence type="ECO:0000256" key="4">
    <source>
        <dbReference type="ARBA" id="ARBA00023027"/>
    </source>
</evidence>
<dbReference type="EMBL" id="CP045915">
    <property type="protein sequence ID" value="QGH32841.1"/>
    <property type="molecule type" value="Genomic_DNA"/>
</dbReference>
<reference evidence="8 9" key="1">
    <citation type="submission" date="2019-11" db="EMBL/GenBank/DDBJ databases">
        <title>Gracilibacillus salitolerans sp. nov., a moderate halophile isolated from a saline soil in northwest China.</title>
        <authorList>
            <person name="Gan L."/>
        </authorList>
    </citation>
    <scope>NUCLEOTIDE SEQUENCE [LARGE SCALE GENOMIC DNA]</scope>
    <source>
        <strain evidence="8 9">SCU50</strain>
    </source>
</reference>
<dbReference type="PANTHER" id="PTHR43741">
    <property type="entry name" value="FMN-DEPENDENT NADH-AZOREDUCTASE 1"/>
    <property type="match status" value="1"/>
</dbReference>
<comment type="similarity">
    <text evidence="6">Belongs to the azoreductase type 1 family.</text>
</comment>
<feature type="binding site" evidence="6">
    <location>
        <begin position="16"/>
        <end position="18"/>
    </location>
    <ligand>
        <name>FMN</name>
        <dbReference type="ChEBI" id="CHEBI:58210"/>
    </ligand>
</feature>
<sequence length="205" mass="23357">MTILFVKANDRPAQKSISVKMYEQFLKRYRESHPEEEIQEVHLYDTPLPLIGTSLIDNSNQAPLGLNLSPGNLSAAAIQQQHLEQFIVADKIVIAFPLWNLTIPAALHMYLDCLHHPRKTFTYTKDGVKGLLTDKKAVLLNARGGIYNKDDLSEMSVRFVRNHLNFFGITEITECIIEGHHQYPDDSEKIIKQGLQQVNRTAETF</sequence>
<evidence type="ECO:0000256" key="1">
    <source>
        <dbReference type="ARBA" id="ARBA00022630"/>
    </source>
</evidence>
<keyword evidence="1 6" id="KW-0285">Flavoprotein</keyword>
<dbReference type="GO" id="GO:0010181">
    <property type="term" value="F:FMN binding"/>
    <property type="evidence" value="ECO:0007669"/>
    <property type="project" value="UniProtKB-UniRule"/>
</dbReference>
<dbReference type="Proteomes" id="UP000339690">
    <property type="component" value="Chromosome"/>
</dbReference>
<evidence type="ECO:0000313" key="8">
    <source>
        <dbReference type="EMBL" id="QGH32841.1"/>
    </source>
</evidence>
<keyword evidence="9" id="KW-1185">Reference proteome</keyword>
<comment type="cofactor">
    <cofactor evidence="6">
        <name>FMN</name>
        <dbReference type="ChEBI" id="CHEBI:58210"/>
    </cofactor>
    <text evidence="6">Binds 1 FMN per subunit.</text>
</comment>
<evidence type="ECO:0000256" key="6">
    <source>
        <dbReference type="HAMAP-Rule" id="MF_01216"/>
    </source>
</evidence>
<accession>A0A5Q2TFE1</accession>
<gene>
    <name evidence="6" type="primary">azoR</name>
    <name evidence="8" type="ORF">GI584_01690</name>
</gene>
<dbReference type="SUPFAM" id="SSF52218">
    <property type="entry name" value="Flavoproteins"/>
    <property type="match status" value="1"/>
</dbReference>
<dbReference type="HAMAP" id="MF_01216">
    <property type="entry name" value="Azoreductase_type1"/>
    <property type="match status" value="1"/>
</dbReference>